<sequence length="66" mass="7570">MERLVQHGRLLAYSGKLEWVLHIWGSENEARLIPEQAMKSNTNLPIIIEPCMLEILCFFSINSTLA</sequence>
<accession>A0ABR4C6C0</accession>
<evidence type="ECO:0000313" key="1">
    <source>
        <dbReference type="EMBL" id="KAL2065057.1"/>
    </source>
</evidence>
<reference evidence="1 2" key="1">
    <citation type="journal article" date="2024" name="Commun. Biol.">
        <title>Comparative genomic analysis of thermophilic fungi reveals convergent evolutionary adaptations and gene losses.</title>
        <authorList>
            <person name="Steindorff A.S."/>
            <person name="Aguilar-Pontes M.V."/>
            <person name="Robinson A.J."/>
            <person name="Andreopoulos B."/>
            <person name="LaButti K."/>
            <person name="Kuo A."/>
            <person name="Mondo S."/>
            <person name="Riley R."/>
            <person name="Otillar R."/>
            <person name="Haridas S."/>
            <person name="Lipzen A."/>
            <person name="Grimwood J."/>
            <person name="Schmutz J."/>
            <person name="Clum A."/>
            <person name="Reid I.D."/>
            <person name="Moisan M.C."/>
            <person name="Butler G."/>
            <person name="Nguyen T.T.M."/>
            <person name="Dewar K."/>
            <person name="Conant G."/>
            <person name="Drula E."/>
            <person name="Henrissat B."/>
            <person name="Hansel C."/>
            <person name="Singer S."/>
            <person name="Hutchinson M.I."/>
            <person name="de Vries R.P."/>
            <person name="Natvig D.O."/>
            <person name="Powell A.J."/>
            <person name="Tsang A."/>
            <person name="Grigoriev I.V."/>
        </authorList>
    </citation>
    <scope>NUCLEOTIDE SEQUENCE [LARGE SCALE GENOMIC DNA]</scope>
    <source>
        <strain evidence="1 2">CBS 494.80</strain>
    </source>
</reference>
<proteinExistence type="predicted"/>
<dbReference type="Proteomes" id="UP001595075">
    <property type="component" value="Unassembled WGS sequence"/>
</dbReference>
<name>A0ABR4C6C0_9HELO</name>
<organism evidence="1 2">
    <name type="scientific">Oculimacula yallundae</name>
    <dbReference type="NCBI Taxonomy" id="86028"/>
    <lineage>
        <taxon>Eukaryota</taxon>
        <taxon>Fungi</taxon>
        <taxon>Dikarya</taxon>
        <taxon>Ascomycota</taxon>
        <taxon>Pezizomycotina</taxon>
        <taxon>Leotiomycetes</taxon>
        <taxon>Helotiales</taxon>
        <taxon>Ploettnerulaceae</taxon>
        <taxon>Oculimacula</taxon>
    </lineage>
</organism>
<comment type="caution">
    <text evidence="1">The sequence shown here is derived from an EMBL/GenBank/DDBJ whole genome shotgun (WGS) entry which is preliminary data.</text>
</comment>
<keyword evidence="2" id="KW-1185">Reference proteome</keyword>
<protein>
    <submittedName>
        <fullName evidence="1">Uncharacterized protein</fullName>
    </submittedName>
</protein>
<evidence type="ECO:0000313" key="2">
    <source>
        <dbReference type="Proteomes" id="UP001595075"/>
    </source>
</evidence>
<dbReference type="EMBL" id="JAZHXI010000013">
    <property type="protein sequence ID" value="KAL2065057.1"/>
    <property type="molecule type" value="Genomic_DNA"/>
</dbReference>
<gene>
    <name evidence="1" type="ORF">VTL71DRAFT_4197</name>
</gene>